<name>A0ABQ8JRH1_DERPT</name>
<accession>A0ABQ8JRH1</accession>
<sequence>MIDQLISLTLLLIAFIHSNRFVTFFFIEFFFSFIIENFDFQIKHTMGNNQEKSHKTSCHDHHYYYEQH</sequence>
<reference evidence="1 2" key="1">
    <citation type="journal article" date="2018" name="J. Allergy Clin. Immunol.">
        <title>High-quality assembly of Dermatophagoides pteronyssinus genome and transcriptome reveals a wide range of novel allergens.</title>
        <authorList>
            <person name="Liu X.Y."/>
            <person name="Yang K.Y."/>
            <person name="Wang M.Q."/>
            <person name="Kwok J.S."/>
            <person name="Zeng X."/>
            <person name="Yang Z."/>
            <person name="Xiao X.J."/>
            <person name="Lau C.P."/>
            <person name="Li Y."/>
            <person name="Huang Z.M."/>
            <person name="Ba J.G."/>
            <person name="Yim A.K."/>
            <person name="Ouyang C.Y."/>
            <person name="Ngai S.M."/>
            <person name="Chan T.F."/>
            <person name="Leung E.L."/>
            <person name="Liu L."/>
            <person name="Liu Z.G."/>
            <person name="Tsui S.K."/>
        </authorList>
    </citation>
    <scope>NUCLEOTIDE SEQUENCE [LARGE SCALE GENOMIC DNA]</scope>
    <source>
        <strain evidence="1">Derp</strain>
    </source>
</reference>
<organism evidence="1 2">
    <name type="scientific">Dermatophagoides pteronyssinus</name>
    <name type="common">European house dust mite</name>
    <dbReference type="NCBI Taxonomy" id="6956"/>
    <lineage>
        <taxon>Eukaryota</taxon>
        <taxon>Metazoa</taxon>
        <taxon>Ecdysozoa</taxon>
        <taxon>Arthropoda</taxon>
        <taxon>Chelicerata</taxon>
        <taxon>Arachnida</taxon>
        <taxon>Acari</taxon>
        <taxon>Acariformes</taxon>
        <taxon>Sarcoptiformes</taxon>
        <taxon>Astigmata</taxon>
        <taxon>Psoroptidia</taxon>
        <taxon>Analgoidea</taxon>
        <taxon>Pyroglyphidae</taxon>
        <taxon>Dermatophagoidinae</taxon>
        <taxon>Dermatophagoides</taxon>
    </lineage>
</organism>
<evidence type="ECO:0000313" key="1">
    <source>
        <dbReference type="EMBL" id="KAH9425213.1"/>
    </source>
</evidence>
<dbReference type="EMBL" id="NJHN03000021">
    <property type="protein sequence ID" value="KAH9425213.1"/>
    <property type="molecule type" value="Genomic_DNA"/>
</dbReference>
<keyword evidence="2" id="KW-1185">Reference proteome</keyword>
<dbReference type="Proteomes" id="UP000887458">
    <property type="component" value="Unassembled WGS sequence"/>
</dbReference>
<gene>
    <name evidence="1" type="ORF">DERP_013444</name>
</gene>
<protein>
    <submittedName>
        <fullName evidence="1">Uncharacterized protein</fullName>
    </submittedName>
</protein>
<comment type="caution">
    <text evidence="1">The sequence shown here is derived from an EMBL/GenBank/DDBJ whole genome shotgun (WGS) entry which is preliminary data.</text>
</comment>
<reference evidence="1 2" key="2">
    <citation type="journal article" date="2022" name="Mol. Biol. Evol.">
        <title>Comparative Genomics Reveals Insights into the Divergent Evolution of Astigmatic Mites and Household Pest Adaptations.</title>
        <authorList>
            <person name="Xiong Q."/>
            <person name="Wan A.T."/>
            <person name="Liu X."/>
            <person name="Fung C.S."/>
            <person name="Xiao X."/>
            <person name="Malainual N."/>
            <person name="Hou J."/>
            <person name="Wang L."/>
            <person name="Wang M."/>
            <person name="Yang K.Y."/>
            <person name="Cui Y."/>
            <person name="Leung E.L."/>
            <person name="Nong W."/>
            <person name="Shin S.K."/>
            <person name="Au S.W."/>
            <person name="Jeong K.Y."/>
            <person name="Chew F.T."/>
            <person name="Hui J.H."/>
            <person name="Leung T.F."/>
            <person name="Tungtrongchitr A."/>
            <person name="Zhong N."/>
            <person name="Liu Z."/>
            <person name="Tsui S.K."/>
        </authorList>
    </citation>
    <scope>NUCLEOTIDE SEQUENCE [LARGE SCALE GENOMIC DNA]</scope>
    <source>
        <strain evidence="1">Derp</strain>
    </source>
</reference>
<evidence type="ECO:0000313" key="2">
    <source>
        <dbReference type="Proteomes" id="UP000887458"/>
    </source>
</evidence>
<proteinExistence type="predicted"/>